<dbReference type="InterPro" id="IPR011330">
    <property type="entry name" value="Glyco_hydro/deAcase_b/a-brl"/>
</dbReference>
<proteinExistence type="predicted"/>
<dbReference type="EMBL" id="CP010311">
    <property type="protein sequence ID" value="AJF07372.1"/>
    <property type="molecule type" value="Genomic_DNA"/>
</dbReference>
<keyword evidence="5" id="KW-1185">Reference proteome</keyword>
<dbReference type="HOGENOM" id="CLU_030024_9_2_7"/>
<evidence type="ECO:0000259" key="3">
    <source>
        <dbReference type="PROSITE" id="PS51677"/>
    </source>
</evidence>
<dbReference type="AlphaFoldDB" id="A0A0B5FGS1"/>
<dbReference type="Pfam" id="PF14883">
    <property type="entry name" value="GHL13"/>
    <property type="match status" value="1"/>
</dbReference>
<gene>
    <name evidence="4" type="ORF">GSUB_13490</name>
</gene>
<keyword evidence="1 2" id="KW-0732">Signal</keyword>
<protein>
    <recommendedName>
        <fullName evidence="3">NodB homology domain-containing protein</fullName>
    </recommendedName>
</protein>
<dbReference type="KEGG" id="gsb:GSUB_13490"/>
<dbReference type="Pfam" id="PF01522">
    <property type="entry name" value="Polysacc_deac_1"/>
    <property type="match status" value="1"/>
</dbReference>
<sequence length="644" mass="72694">MWRLMVLIVALCCGLIWIPQPACADLIALCYHDVTDNVVPDDDMSVSRDNLIAHFAWLREHGYRPVSIDDIFAARSGGQPLPEKAVLLTFDDGYRSFYQRVFPLLKAFNYPAVLALVGSWLETPTGEMVRYGESRVPRELFMSWPQLREVAESGLVEIASHSYDLHRGIIANPQGNELPAMTARAFDPAENSYESDGAYRERLREDFKRNRALLEDKLGLKPRVMVWPYGQYNRIAVDLAEEVGMSLTFSLASEGAGGKDPRVVGRDLVLGNPKAADFVWSLRNRSLHRNFPRRVLHVDLDYVFDEDPVQQEDNLGLLLERVLDLGVNTVYLQAFADPDGDGVADALYFPNRHLPMRADLFNRVAWQLRTRTGVTVYAWMPVLGFALDMPGHLVLARSGDGPDMPAPEAYRRLSPFSGAAARVVGEIYRDLAKHAAFAGLIFHDDAFLSDYEDANPAALEAYRQAGLPESFASIREEVGLLERWTEVKSQRLNGFIAALIEDVRVYRPEIKTARNIFARPVLEPAARHWFAQSLDGFMAQYDYPAIMAMPYMEEAENPDQWLKKLVEAVAAVPGALDQVVFELQSRDWRTGQPVDGSTLARQMELLQSAGVKHYGYYPDDFLNNRPEARLVRPQISSRTIPYRP</sequence>
<accession>A0A0B5FGS1</accession>
<dbReference type="InterPro" id="IPR032772">
    <property type="entry name" value="PGA_deacetylase_PgaB_C"/>
</dbReference>
<dbReference type="Proteomes" id="UP000035036">
    <property type="component" value="Chromosome"/>
</dbReference>
<dbReference type="InterPro" id="IPR002509">
    <property type="entry name" value="NODB_dom"/>
</dbReference>
<reference evidence="4 5" key="1">
    <citation type="journal article" date="2015" name="Genome Announc.">
        <title>Genomes of Geoalkalibacter ferrihydriticus Z-0531T and Geoalkalibacter subterraneus Red1T, Two Haloalkaliphilic Metal-Reducing Deltaproteobacteria.</title>
        <authorList>
            <person name="Badalamenti J.P."/>
            <person name="Krajmalnik-Brown R."/>
            <person name="Torres C.I."/>
            <person name="Bond D.R."/>
        </authorList>
    </citation>
    <scope>NUCLEOTIDE SEQUENCE [LARGE SCALE GENOMIC DNA]</scope>
    <source>
        <strain evidence="4 5">Red1</strain>
    </source>
</reference>
<dbReference type="RefSeq" id="WP_040201262.1">
    <property type="nucleotide sequence ID" value="NZ_CP010311.1"/>
</dbReference>
<dbReference type="CDD" id="cd10964">
    <property type="entry name" value="CE4_PgaB_5s"/>
    <property type="match status" value="1"/>
</dbReference>
<feature type="domain" description="NodB homology" evidence="3">
    <location>
        <begin position="84"/>
        <end position="330"/>
    </location>
</feature>
<dbReference type="GO" id="GO:0016810">
    <property type="term" value="F:hydrolase activity, acting on carbon-nitrogen (but not peptide) bonds"/>
    <property type="evidence" value="ECO:0007669"/>
    <property type="project" value="InterPro"/>
</dbReference>
<dbReference type="GO" id="GO:0005975">
    <property type="term" value="P:carbohydrate metabolic process"/>
    <property type="evidence" value="ECO:0007669"/>
    <property type="project" value="InterPro"/>
</dbReference>
<dbReference type="PROSITE" id="PS51677">
    <property type="entry name" value="NODB"/>
    <property type="match status" value="1"/>
</dbReference>
<dbReference type="GO" id="GO:0043708">
    <property type="term" value="P:cell adhesion involved in biofilm formation"/>
    <property type="evidence" value="ECO:0007669"/>
    <property type="project" value="InterPro"/>
</dbReference>
<feature type="signal peptide" evidence="2">
    <location>
        <begin position="1"/>
        <end position="24"/>
    </location>
</feature>
<organism evidence="4 5">
    <name type="scientific">Geoalkalibacter subterraneus</name>
    <dbReference type="NCBI Taxonomy" id="483547"/>
    <lineage>
        <taxon>Bacteria</taxon>
        <taxon>Pseudomonadati</taxon>
        <taxon>Thermodesulfobacteriota</taxon>
        <taxon>Desulfuromonadia</taxon>
        <taxon>Desulfuromonadales</taxon>
        <taxon>Geoalkalibacteraceae</taxon>
        <taxon>Geoalkalibacter</taxon>
    </lineage>
</organism>
<dbReference type="STRING" id="483547.GSUB_13490"/>
<name>A0A0B5FGS1_9BACT</name>
<evidence type="ECO:0000313" key="5">
    <source>
        <dbReference type="Proteomes" id="UP000035036"/>
    </source>
</evidence>
<dbReference type="PANTHER" id="PTHR34216:SF7">
    <property type="entry name" value="POLY-BETA-1,6-N-ACETYL-D-GLUCOSAMINE N-DEACETYLASE"/>
    <property type="match status" value="1"/>
</dbReference>
<dbReference type="InterPro" id="IPR051398">
    <property type="entry name" value="Polysacch_Deacetylase"/>
</dbReference>
<dbReference type="PANTHER" id="PTHR34216">
    <property type="match status" value="1"/>
</dbReference>
<dbReference type="InterPro" id="IPR023854">
    <property type="entry name" value="PGA_deacetylase_PgaB"/>
</dbReference>
<dbReference type="OrthoDB" id="9776235at2"/>
<dbReference type="Gene3D" id="3.20.20.370">
    <property type="entry name" value="Glycoside hydrolase/deacetylase"/>
    <property type="match status" value="1"/>
</dbReference>
<dbReference type="Gene3D" id="3.20.20.80">
    <property type="entry name" value="Glycosidases"/>
    <property type="match status" value="1"/>
</dbReference>
<evidence type="ECO:0000313" key="4">
    <source>
        <dbReference type="EMBL" id="AJF07372.1"/>
    </source>
</evidence>
<dbReference type="NCBIfam" id="TIGR03938">
    <property type="entry name" value="deacetyl_PgaB"/>
    <property type="match status" value="1"/>
</dbReference>
<feature type="chain" id="PRO_5002101921" description="NodB homology domain-containing protein" evidence="2">
    <location>
        <begin position="25"/>
        <end position="644"/>
    </location>
</feature>
<dbReference type="SUPFAM" id="SSF88713">
    <property type="entry name" value="Glycoside hydrolase/deacetylase"/>
    <property type="match status" value="1"/>
</dbReference>
<evidence type="ECO:0000256" key="1">
    <source>
        <dbReference type="ARBA" id="ARBA00022729"/>
    </source>
</evidence>
<evidence type="ECO:0000256" key="2">
    <source>
        <dbReference type="SAM" id="SignalP"/>
    </source>
</evidence>